<proteinExistence type="predicted"/>
<accession>A0AAV6VQN1</accession>
<evidence type="ECO:0000313" key="3">
    <source>
        <dbReference type="Proteomes" id="UP000827092"/>
    </source>
</evidence>
<name>A0AAV6VQN1_9ARAC</name>
<feature type="region of interest" description="Disordered" evidence="1">
    <location>
        <begin position="1"/>
        <end position="27"/>
    </location>
</feature>
<dbReference type="AlphaFoldDB" id="A0AAV6VQN1"/>
<evidence type="ECO:0000313" key="2">
    <source>
        <dbReference type="EMBL" id="KAG8198960.1"/>
    </source>
</evidence>
<dbReference type="EMBL" id="JAFNEN010000033">
    <property type="protein sequence ID" value="KAG8198960.1"/>
    <property type="molecule type" value="Genomic_DNA"/>
</dbReference>
<protein>
    <submittedName>
        <fullName evidence="2">Uncharacterized protein</fullName>
    </submittedName>
</protein>
<organism evidence="2 3">
    <name type="scientific">Oedothorax gibbosus</name>
    <dbReference type="NCBI Taxonomy" id="931172"/>
    <lineage>
        <taxon>Eukaryota</taxon>
        <taxon>Metazoa</taxon>
        <taxon>Ecdysozoa</taxon>
        <taxon>Arthropoda</taxon>
        <taxon>Chelicerata</taxon>
        <taxon>Arachnida</taxon>
        <taxon>Araneae</taxon>
        <taxon>Araneomorphae</taxon>
        <taxon>Entelegynae</taxon>
        <taxon>Araneoidea</taxon>
        <taxon>Linyphiidae</taxon>
        <taxon>Erigoninae</taxon>
        <taxon>Oedothorax</taxon>
    </lineage>
</organism>
<sequence length="68" mass="7644">MLNVKMNKELSHLPDSRASEDGEDESLTLTVDEGREGLFIASEGHGQERPVSPRTQIQPRIISRHLSF</sequence>
<gene>
    <name evidence="2" type="ORF">JTE90_001760</name>
</gene>
<evidence type="ECO:0000256" key="1">
    <source>
        <dbReference type="SAM" id="MobiDB-lite"/>
    </source>
</evidence>
<reference evidence="2 3" key="1">
    <citation type="journal article" date="2022" name="Nat. Ecol. Evol.">
        <title>A masculinizing supergene underlies an exaggerated male reproductive morph in a spider.</title>
        <authorList>
            <person name="Hendrickx F."/>
            <person name="De Corte Z."/>
            <person name="Sonet G."/>
            <person name="Van Belleghem S.M."/>
            <person name="Kostlbacher S."/>
            <person name="Vangestel C."/>
        </authorList>
    </citation>
    <scope>NUCLEOTIDE SEQUENCE [LARGE SCALE GENOMIC DNA]</scope>
    <source>
        <strain evidence="2">W744_W776</strain>
    </source>
</reference>
<comment type="caution">
    <text evidence="2">The sequence shown here is derived from an EMBL/GenBank/DDBJ whole genome shotgun (WGS) entry which is preliminary data.</text>
</comment>
<keyword evidence="3" id="KW-1185">Reference proteome</keyword>
<dbReference type="Proteomes" id="UP000827092">
    <property type="component" value="Unassembled WGS sequence"/>
</dbReference>
<feature type="compositionally biased region" description="Basic and acidic residues" evidence="1">
    <location>
        <begin position="1"/>
        <end position="20"/>
    </location>
</feature>
<feature type="region of interest" description="Disordered" evidence="1">
    <location>
        <begin position="41"/>
        <end position="68"/>
    </location>
</feature>